<comment type="caution">
    <text evidence="2">The sequence shown here is derived from an EMBL/GenBank/DDBJ whole genome shotgun (WGS) entry which is preliminary data.</text>
</comment>
<dbReference type="AlphaFoldDB" id="A0A4R7C215"/>
<proteinExistence type="predicted"/>
<evidence type="ECO:0000313" key="3">
    <source>
        <dbReference type="Proteomes" id="UP000295122"/>
    </source>
</evidence>
<dbReference type="RefSeq" id="WP_133771863.1">
    <property type="nucleotide sequence ID" value="NZ_SNZR01000013.1"/>
</dbReference>
<gene>
    <name evidence="2" type="ORF">EV668_3307</name>
</gene>
<dbReference type="SUPFAM" id="SSF143100">
    <property type="entry name" value="TTHA1013/TTHA0281-like"/>
    <property type="match status" value="1"/>
</dbReference>
<accession>A0A4R7C215</accession>
<organism evidence="2 3">
    <name type="scientific">Enterovirga rhinocerotis</name>
    <dbReference type="NCBI Taxonomy" id="1339210"/>
    <lineage>
        <taxon>Bacteria</taxon>
        <taxon>Pseudomonadati</taxon>
        <taxon>Pseudomonadota</taxon>
        <taxon>Alphaproteobacteria</taxon>
        <taxon>Hyphomicrobiales</taxon>
        <taxon>Methylobacteriaceae</taxon>
        <taxon>Enterovirga</taxon>
    </lineage>
</organism>
<protein>
    <submittedName>
        <fullName evidence="2">Uncharacterized protein DUF1902</fullName>
    </submittedName>
</protein>
<name>A0A4R7C215_9HYPH</name>
<dbReference type="InterPro" id="IPR035069">
    <property type="entry name" value="TTHA1013/TTHA0281-like"/>
</dbReference>
<dbReference type="Proteomes" id="UP000295122">
    <property type="component" value="Unassembled WGS sequence"/>
</dbReference>
<sequence length="78" mass="8167">MTKPLIFTVTAAWDPEAKVWAGHCDDIPAAASAPSLDGLWDAISAMALDLLPDNHPGVDPASVYVQITALREAEPVAA</sequence>
<evidence type="ECO:0000259" key="1">
    <source>
        <dbReference type="Pfam" id="PF08972"/>
    </source>
</evidence>
<dbReference type="EMBL" id="SNZR01000013">
    <property type="protein sequence ID" value="TDR90456.1"/>
    <property type="molecule type" value="Genomic_DNA"/>
</dbReference>
<feature type="domain" description="DUF1902" evidence="1">
    <location>
        <begin position="8"/>
        <end position="66"/>
    </location>
</feature>
<evidence type="ECO:0000313" key="2">
    <source>
        <dbReference type="EMBL" id="TDR90456.1"/>
    </source>
</evidence>
<dbReference type="OrthoDB" id="7908769at2"/>
<reference evidence="2 3" key="1">
    <citation type="submission" date="2019-03" db="EMBL/GenBank/DDBJ databases">
        <title>Genomic Encyclopedia of Type Strains, Phase IV (KMG-IV): sequencing the most valuable type-strain genomes for metagenomic binning, comparative biology and taxonomic classification.</title>
        <authorList>
            <person name="Goeker M."/>
        </authorList>
    </citation>
    <scope>NUCLEOTIDE SEQUENCE [LARGE SCALE GENOMIC DNA]</scope>
    <source>
        <strain evidence="2 3">DSM 25903</strain>
    </source>
</reference>
<dbReference type="Pfam" id="PF08972">
    <property type="entry name" value="DUF1902"/>
    <property type="match status" value="1"/>
</dbReference>
<dbReference type="InterPro" id="IPR015066">
    <property type="entry name" value="DUF1902"/>
</dbReference>
<dbReference type="Gene3D" id="3.30.2390.10">
    <property type="entry name" value="TTHA1013-like"/>
    <property type="match status" value="1"/>
</dbReference>
<keyword evidence="3" id="KW-1185">Reference proteome</keyword>